<dbReference type="AlphaFoldDB" id="A0A7H8QI94"/>
<gene>
    <name evidence="2" type="ORF">TRUGW13939_00789</name>
</gene>
<proteinExistence type="predicted"/>
<dbReference type="Pfam" id="PF17648">
    <property type="entry name" value="Luciferase"/>
    <property type="match status" value="1"/>
</dbReference>
<dbReference type="EMBL" id="CP055898">
    <property type="protein sequence ID" value="QKX53709.1"/>
    <property type="molecule type" value="Genomic_DNA"/>
</dbReference>
<name>A0A7H8QI94_TALRU</name>
<dbReference type="RefSeq" id="XP_035339888.1">
    <property type="nucleotide sequence ID" value="XM_035483995.1"/>
</dbReference>
<organism evidence="2 3">
    <name type="scientific">Talaromyces rugulosus</name>
    <name type="common">Penicillium rugulosum</name>
    <dbReference type="NCBI Taxonomy" id="121627"/>
    <lineage>
        <taxon>Eukaryota</taxon>
        <taxon>Fungi</taxon>
        <taxon>Dikarya</taxon>
        <taxon>Ascomycota</taxon>
        <taxon>Pezizomycotina</taxon>
        <taxon>Eurotiomycetes</taxon>
        <taxon>Eurotiomycetidae</taxon>
        <taxon>Eurotiales</taxon>
        <taxon>Trichocomaceae</taxon>
        <taxon>Talaromyces</taxon>
        <taxon>Talaromyces sect. Islandici</taxon>
    </lineage>
</organism>
<dbReference type="KEGG" id="trg:TRUGW13939_00789"/>
<accession>A0A7H8QI94</accession>
<protein>
    <recommendedName>
        <fullName evidence="1">Luciferase domain-containing protein</fullName>
    </recommendedName>
</protein>
<dbReference type="InterPro" id="IPR040841">
    <property type="entry name" value="Luciferase_dom"/>
</dbReference>
<sequence length="247" mass="27598">MNTNTFAERIVAAIKGRPLYPGLAAAAATLGLGWLVSDYRTWKAFGTGGTPPNVLGYCRMTLLRIVFAYHIPSQTDYKTISPEGQSYLKTIPPRAGGRAKIMPRILPQRQFVEPIDPSTRDRLMDLMRRLADEHPELFEMKLSQAEGGTADGLYVRDEVVGMNHEVRETRRLDKEIAHAHPSENSLHVWLSNLDARKVIEAGWGQRFPLPMTPTGFIMVYAPRNSSEMDVVEDIVRASAHWATGVAI</sequence>
<evidence type="ECO:0000259" key="1">
    <source>
        <dbReference type="Pfam" id="PF17648"/>
    </source>
</evidence>
<evidence type="ECO:0000313" key="2">
    <source>
        <dbReference type="EMBL" id="QKX53709.1"/>
    </source>
</evidence>
<dbReference type="OrthoDB" id="5358398at2759"/>
<keyword evidence="3" id="KW-1185">Reference proteome</keyword>
<reference evidence="3" key="1">
    <citation type="submission" date="2020-06" db="EMBL/GenBank/DDBJ databases">
        <title>A chromosome-scale genome assembly of Talaromyces rugulosus W13939.</title>
        <authorList>
            <person name="Wang B."/>
            <person name="Guo L."/>
            <person name="Ye K."/>
            <person name="Wang L."/>
        </authorList>
    </citation>
    <scope>NUCLEOTIDE SEQUENCE [LARGE SCALE GENOMIC DNA]</scope>
    <source>
        <strain evidence="3">W13939</strain>
    </source>
</reference>
<feature type="domain" description="Luciferase" evidence="1">
    <location>
        <begin position="174"/>
        <end position="238"/>
    </location>
</feature>
<dbReference type="PANTHER" id="PTHR38695">
    <property type="entry name" value="AMINO ACID PERMEASE_ SLC12A DOMAIN-CONTAINING PROTEIN"/>
    <property type="match status" value="1"/>
</dbReference>
<evidence type="ECO:0000313" key="3">
    <source>
        <dbReference type="Proteomes" id="UP000509510"/>
    </source>
</evidence>
<dbReference type="GeneID" id="55988302"/>
<dbReference type="Proteomes" id="UP000509510">
    <property type="component" value="Chromosome I"/>
</dbReference>
<dbReference type="PANTHER" id="PTHR38695:SF1">
    <property type="entry name" value="AMINO ACID PERMEASE_ SLC12A DOMAIN-CONTAINING PROTEIN"/>
    <property type="match status" value="1"/>
</dbReference>
<dbReference type="InterPro" id="IPR048273">
    <property type="entry name" value="Luciferase"/>
</dbReference>